<sequence length="255" mass="28066">MTAPGAFDEALKSEPPLLVHGGKQDFLEPAVKGTTEVLEGIQRVAANSVKRVIFTSSFAAVGAFGREDETRRVYTEQDWNPVELDQIAEDDKRLAYLASKKFAEQAAWDFQKKGVNWDLVSLNPPMVYGPLVHRVSNSADFNENMYALTRTQGLARAHLLAMDVAEAGDNRFIICAGTVTSQQIADIFRLNVLGAEVKTPKGMPGAKTLDADAYTADTAKAEKVEKVWGLKWTDMRDTFKDLGKQLLEIEAAEGQ</sequence>
<feature type="domain" description="NAD-dependent epimerase/dehydratase" evidence="3">
    <location>
        <begin position="24"/>
        <end position="140"/>
    </location>
</feature>
<keyword evidence="1" id="KW-0560">Oxidoreductase</keyword>
<dbReference type="EMBL" id="JAADJZ010000035">
    <property type="protein sequence ID" value="KAF2865276.1"/>
    <property type="molecule type" value="Genomic_DNA"/>
</dbReference>
<dbReference type="AlphaFoldDB" id="A0A7C8M0Q0"/>
<dbReference type="PANTHER" id="PTHR10366">
    <property type="entry name" value="NAD DEPENDENT EPIMERASE/DEHYDRATASE"/>
    <property type="match status" value="1"/>
</dbReference>
<gene>
    <name evidence="4" type="ORF">BDV95DRAFT_623972</name>
</gene>
<dbReference type="SUPFAM" id="SSF51735">
    <property type="entry name" value="NAD(P)-binding Rossmann-fold domains"/>
    <property type="match status" value="1"/>
</dbReference>
<protein>
    <recommendedName>
        <fullName evidence="3">NAD-dependent epimerase/dehydratase domain-containing protein</fullName>
    </recommendedName>
</protein>
<evidence type="ECO:0000313" key="5">
    <source>
        <dbReference type="Proteomes" id="UP000481861"/>
    </source>
</evidence>
<dbReference type="Pfam" id="PF01370">
    <property type="entry name" value="Epimerase"/>
    <property type="match status" value="1"/>
</dbReference>
<evidence type="ECO:0000256" key="1">
    <source>
        <dbReference type="ARBA" id="ARBA00023002"/>
    </source>
</evidence>
<proteinExistence type="inferred from homology"/>
<evidence type="ECO:0000313" key="4">
    <source>
        <dbReference type="EMBL" id="KAF2865276.1"/>
    </source>
</evidence>
<comment type="caution">
    <text evidence="4">The sequence shown here is derived from an EMBL/GenBank/DDBJ whole genome shotgun (WGS) entry which is preliminary data.</text>
</comment>
<dbReference type="Proteomes" id="UP000481861">
    <property type="component" value="Unassembled WGS sequence"/>
</dbReference>
<dbReference type="InterPro" id="IPR001509">
    <property type="entry name" value="Epimerase_deHydtase"/>
</dbReference>
<comment type="similarity">
    <text evidence="2">Belongs to the NAD(P)-dependent epimerase/dehydratase family. Dihydroflavonol-4-reductase subfamily.</text>
</comment>
<dbReference type="Gene3D" id="3.40.50.720">
    <property type="entry name" value="NAD(P)-binding Rossmann-like Domain"/>
    <property type="match status" value="1"/>
</dbReference>
<dbReference type="InterPro" id="IPR050425">
    <property type="entry name" value="NAD(P)_dehydrat-like"/>
</dbReference>
<organism evidence="4 5">
    <name type="scientific">Massariosphaeria phaeospora</name>
    <dbReference type="NCBI Taxonomy" id="100035"/>
    <lineage>
        <taxon>Eukaryota</taxon>
        <taxon>Fungi</taxon>
        <taxon>Dikarya</taxon>
        <taxon>Ascomycota</taxon>
        <taxon>Pezizomycotina</taxon>
        <taxon>Dothideomycetes</taxon>
        <taxon>Pleosporomycetidae</taxon>
        <taxon>Pleosporales</taxon>
        <taxon>Pleosporales incertae sedis</taxon>
        <taxon>Massariosphaeria</taxon>
    </lineage>
</organism>
<reference evidence="4 5" key="1">
    <citation type="submission" date="2020-01" db="EMBL/GenBank/DDBJ databases">
        <authorList>
            <consortium name="DOE Joint Genome Institute"/>
            <person name="Haridas S."/>
            <person name="Albert R."/>
            <person name="Binder M."/>
            <person name="Bloem J."/>
            <person name="Labutti K."/>
            <person name="Salamov A."/>
            <person name="Andreopoulos B."/>
            <person name="Baker S.E."/>
            <person name="Barry K."/>
            <person name="Bills G."/>
            <person name="Bluhm B.H."/>
            <person name="Cannon C."/>
            <person name="Castanera R."/>
            <person name="Culley D.E."/>
            <person name="Daum C."/>
            <person name="Ezra D."/>
            <person name="Gonzalez J.B."/>
            <person name="Henrissat B."/>
            <person name="Kuo A."/>
            <person name="Liang C."/>
            <person name="Lipzen A."/>
            <person name="Lutzoni F."/>
            <person name="Magnuson J."/>
            <person name="Mondo S."/>
            <person name="Nolan M."/>
            <person name="Ohm R."/>
            <person name="Pangilinan J."/>
            <person name="Park H.-J.H."/>
            <person name="Ramirez L."/>
            <person name="Alfaro M."/>
            <person name="Sun H."/>
            <person name="Tritt A."/>
            <person name="Yoshinaga Y."/>
            <person name="Zwiers L.-H.L."/>
            <person name="Turgeon B.G."/>
            <person name="Goodwin S.B."/>
            <person name="Spatafora J.W."/>
            <person name="Crous P.W."/>
            <person name="Grigoriev I.V."/>
        </authorList>
    </citation>
    <scope>NUCLEOTIDE SEQUENCE [LARGE SCALE GENOMIC DNA]</scope>
    <source>
        <strain evidence="4 5">CBS 611.86</strain>
    </source>
</reference>
<dbReference type="InterPro" id="IPR036291">
    <property type="entry name" value="NAD(P)-bd_dom_sf"/>
</dbReference>
<dbReference type="OrthoDB" id="3791752at2759"/>
<accession>A0A7C8M0Q0</accession>
<evidence type="ECO:0000256" key="2">
    <source>
        <dbReference type="ARBA" id="ARBA00023445"/>
    </source>
</evidence>
<keyword evidence="5" id="KW-1185">Reference proteome</keyword>
<dbReference type="GO" id="GO:0016616">
    <property type="term" value="F:oxidoreductase activity, acting on the CH-OH group of donors, NAD or NADP as acceptor"/>
    <property type="evidence" value="ECO:0007669"/>
    <property type="project" value="TreeGrafter"/>
</dbReference>
<dbReference type="PANTHER" id="PTHR10366:SF564">
    <property type="entry name" value="STEROL-4-ALPHA-CARBOXYLATE 3-DEHYDROGENASE, DECARBOXYLATING"/>
    <property type="match status" value="1"/>
</dbReference>
<evidence type="ECO:0000259" key="3">
    <source>
        <dbReference type="Pfam" id="PF01370"/>
    </source>
</evidence>
<name>A0A7C8M0Q0_9PLEO</name>